<dbReference type="Pfam" id="PF10277">
    <property type="entry name" value="Frag1"/>
    <property type="match status" value="1"/>
</dbReference>
<evidence type="ECO:0000313" key="8">
    <source>
        <dbReference type="EMBL" id="RZF40990.1"/>
    </source>
</evidence>
<keyword evidence="3 6" id="KW-0812">Transmembrane</keyword>
<proteinExistence type="inferred from homology"/>
<keyword evidence="5 6" id="KW-0472">Membrane</keyword>
<evidence type="ECO:0000256" key="3">
    <source>
        <dbReference type="ARBA" id="ARBA00022692"/>
    </source>
</evidence>
<dbReference type="EMBL" id="QKKF02017343">
    <property type="protein sequence ID" value="RZF40990.1"/>
    <property type="molecule type" value="Genomic_DNA"/>
</dbReference>
<dbReference type="InParanoid" id="A0A482X6G3"/>
<dbReference type="Proteomes" id="UP000291343">
    <property type="component" value="Unassembled WGS sequence"/>
</dbReference>
<evidence type="ECO:0000256" key="6">
    <source>
        <dbReference type="SAM" id="Phobius"/>
    </source>
</evidence>
<comment type="similarity">
    <text evidence="2">Belongs to the DRAM/TMEM150 family.</text>
</comment>
<evidence type="ECO:0000259" key="7">
    <source>
        <dbReference type="Pfam" id="PF10277"/>
    </source>
</evidence>
<feature type="transmembrane region" description="Helical" evidence="6">
    <location>
        <begin position="127"/>
        <end position="152"/>
    </location>
</feature>
<feature type="transmembrane region" description="Helical" evidence="6">
    <location>
        <begin position="208"/>
        <end position="233"/>
    </location>
</feature>
<protein>
    <recommendedName>
        <fullName evidence="7">CWH43-like N-terminal domain-containing protein</fullName>
    </recommendedName>
</protein>
<evidence type="ECO:0000256" key="2">
    <source>
        <dbReference type="ARBA" id="ARBA00006565"/>
    </source>
</evidence>
<accession>A0A482X6G3</accession>
<evidence type="ECO:0000256" key="4">
    <source>
        <dbReference type="ARBA" id="ARBA00022989"/>
    </source>
</evidence>
<feature type="transmembrane region" description="Helical" evidence="6">
    <location>
        <begin position="159"/>
        <end position="188"/>
    </location>
</feature>
<feature type="transmembrane region" description="Helical" evidence="6">
    <location>
        <begin position="12"/>
        <end position="35"/>
    </location>
</feature>
<evidence type="ECO:0000256" key="1">
    <source>
        <dbReference type="ARBA" id="ARBA00004127"/>
    </source>
</evidence>
<keyword evidence="4 6" id="KW-1133">Transmembrane helix</keyword>
<gene>
    <name evidence="8" type="ORF">LSTR_LSTR006293</name>
</gene>
<feature type="transmembrane region" description="Helical" evidence="6">
    <location>
        <begin position="99"/>
        <end position="115"/>
    </location>
</feature>
<name>A0A482X6G3_LAOST</name>
<dbReference type="AlphaFoldDB" id="A0A482X6G3"/>
<evidence type="ECO:0000313" key="9">
    <source>
        <dbReference type="Proteomes" id="UP000291343"/>
    </source>
</evidence>
<comment type="subcellular location">
    <subcellularLocation>
        <location evidence="1">Endomembrane system</location>
        <topology evidence="1">Multi-pass membrane protein</topology>
    </subcellularLocation>
</comment>
<keyword evidence="9" id="KW-1185">Reference proteome</keyword>
<feature type="transmembrane region" description="Helical" evidence="6">
    <location>
        <begin position="60"/>
        <end position="78"/>
    </location>
</feature>
<dbReference type="PANTHER" id="PTHR21324">
    <property type="entry name" value="FASTING-INDUCIBLE INTEGRAL MEMBRANE PROTEIN TM6P1-RELATED"/>
    <property type="match status" value="1"/>
</dbReference>
<organism evidence="8 9">
    <name type="scientific">Laodelphax striatellus</name>
    <name type="common">Small brown planthopper</name>
    <name type="synonym">Delphax striatella</name>
    <dbReference type="NCBI Taxonomy" id="195883"/>
    <lineage>
        <taxon>Eukaryota</taxon>
        <taxon>Metazoa</taxon>
        <taxon>Ecdysozoa</taxon>
        <taxon>Arthropoda</taxon>
        <taxon>Hexapoda</taxon>
        <taxon>Insecta</taxon>
        <taxon>Pterygota</taxon>
        <taxon>Neoptera</taxon>
        <taxon>Paraneoptera</taxon>
        <taxon>Hemiptera</taxon>
        <taxon>Auchenorrhyncha</taxon>
        <taxon>Fulgoroidea</taxon>
        <taxon>Delphacidae</taxon>
        <taxon>Criomorphinae</taxon>
        <taxon>Laodelphax</taxon>
    </lineage>
</organism>
<dbReference type="GO" id="GO:0012505">
    <property type="term" value="C:endomembrane system"/>
    <property type="evidence" value="ECO:0007669"/>
    <property type="project" value="UniProtKB-SubCell"/>
</dbReference>
<dbReference type="OrthoDB" id="191706at2759"/>
<reference evidence="8 9" key="1">
    <citation type="journal article" date="2017" name="Gigascience">
        <title>Genome sequence of the small brown planthopper, Laodelphax striatellus.</title>
        <authorList>
            <person name="Zhu J."/>
            <person name="Jiang F."/>
            <person name="Wang X."/>
            <person name="Yang P."/>
            <person name="Bao Y."/>
            <person name="Zhao W."/>
            <person name="Wang W."/>
            <person name="Lu H."/>
            <person name="Wang Q."/>
            <person name="Cui N."/>
            <person name="Li J."/>
            <person name="Chen X."/>
            <person name="Luo L."/>
            <person name="Yu J."/>
            <person name="Kang L."/>
            <person name="Cui F."/>
        </authorList>
    </citation>
    <scope>NUCLEOTIDE SEQUENCE [LARGE SCALE GENOMIC DNA]</scope>
    <source>
        <strain evidence="8">Lst14</strain>
    </source>
</reference>
<comment type="caution">
    <text evidence="8">The sequence shown here is derived from an EMBL/GenBank/DDBJ whole genome shotgun (WGS) entry which is preliminary data.</text>
</comment>
<sequence>MDEVDGAVPVSRLHWLPVIIFLWMPLSFLTTYLIAVQQNHVYPVFPAISDTGTLPPESCVFSLLVNILALLLTFVIWLRGKQLRHVPSDVGPSRLANTGSYLIGYLACFGLYIVANCQETNTLFFHFVGALMAFWSSFFYCLTQTWFSYWLINEMNSALIFIARAILCFAQLFLNVFTFYTFFVAVSLFKGNGSVGRSLKWGPDDPGWAWHLAATISEWCLAGCVALFVLTYYSDFKRLTLHPPTVKLIGYKYEMSREKKGSTCYSPRSEIPLDTTTRI</sequence>
<dbReference type="PANTHER" id="PTHR21324:SF2">
    <property type="entry name" value="EG:22E5.9 PROTEIN"/>
    <property type="match status" value="1"/>
</dbReference>
<dbReference type="InterPro" id="IPR019402">
    <property type="entry name" value="CWH43_N"/>
</dbReference>
<feature type="domain" description="CWH43-like N-terminal" evidence="7">
    <location>
        <begin position="14"/>
        <end position="238"/>
    </location>
</feature>
<dbReference type="InterPro" id="IPR050911">
    <property type="entry name" value="DRAM/TMEM150_Autophagy_Mod"/>
</dbReference>
<evidence type="ECO:0000256" key="5">
    <source>
        <dbReference type="ARBA" id="ARBA00023136"/>
    </source>
</evidence>